<gene>
    <name evidence="2" type="ORF">BO223_04915</name>
</gene>
<accession>A0A1Q9YKY6</accession>
<evidence type="ECO:0000259" key="1">
    <source>
        <dbReference type="Pfam" id="PF13635"/>
    </source>
</evidence>
<protein>
    <recommendedName>
        <fullName evidence="1">DUF4143 domain-containing protein</fullName>
    </recommendedName>
</protein>
<dbReference type="InterPro" id="IPR025420">
    <property type="entry name" value="DUF4143"/>
</dbReference>
<evidence type="ECO:0000313" key="2">
    <source>
        <dbReference type="EMBL" id="OLU45439.1"/>
    </source>
</evidence>
<dbReference type="Pfam" id="PF13635">
    <property type="entry name" value="DUF4143"/>
    <property type="match status" value="1"/>
</dbReference>
<proteinExistence type="predicted"/>
<reference evidence="2 3" key="1">
    <citation type="submission" date="2016-11" db="EMBL/GenBank/DDBJ databases">
        <title>Description of two novel members of the family Erysipelotrichaceae: Ileibacterium lipovorans gen. nov., sp. nov. and Dubosiella newyorkensis, gen. nov., sp. nov.</title>
        <authorList>
            <person name="Cox L.M."/>
            <person name="Sohn J."/>
            <person name="Tyrrell K.L."/>
            <person name="Citron D.M."/>
            <person name="Lawson P.A."/>
            <person name="Patel N.B."/>
            <person name="Iizumi T."/>
            <person name="Perez-Perez G.I."/>
            <person name="Goldstein E.J."/>
            <person name="Blaser M.J."/>
        </authorList>
    </citation>
    <scope>NUCLEOTIDE SEQUENCE [LARGE SCALE GENOMIC DNA]</scope>
    <source>
        <strain evidence="2 3">NYU-BL-K8</strain>
    </source>
</reference>
<feature type="domain" description="DUF4143" evidence="1">
    <location>
        <begin position="58"/>
        <end position="207"/>
    </location>
</feature>
<name>A0A1Q9YKY6_9FIRM</name>
<dbReference type="Proteomes" id="UP000186758">
    <property type="component" value="Unassembled WGS sequence"/>
</dbReference>
<comment type="caution">
    <text evidence="2">The sequence shown here is derived from an EMBL/GenBank/DDBJ whole genome shotgun (WGS) entry which is preliminary data.</text>
</comment>
<sequence>MLQLFYTCMIVGYDCRRNAGGRSGLCPVPGSGCVQSNAGKHSAPLQIRYCQIRQKYGKNKIRAIFDSIPAQLDSKISRFVLSRLKEGARMQRYENSFLWLREAGVALPRFNVSAPVTPLTLNGKRSFFKLFLCDTGSLCEASPGNLQVPLLQGEVGINAGSLLENVFAQSIAAKDMVLCYYDQKKFGELDFVLRNGRQVDLLEIKSGSDWKKHPSLSKAIDSDQWEFARAFIFCKGNAEQEGSILYLPFYMIMFCQPEKRPETLLWKPEIDALLSFGLEGQQRD</sequence>
<dbReference type="AlphaFoldDB" id="A0A1Q9YKY6"/>
<dbReference type="EMBL" id="MPJZ01000050">
    <property type="protein sequence ID" value="OLU45439.1"/>
    <property type="molecule type" value="Genomic_DNA"/>
</dbReference>
<evidence type="ECO:0000313" key="3">
    <source>
        <dbReference type="Proteomes" id="UP000186758"/>
    </source>
</evidence>
<organism evidence="2 3">
    <name type="scientific">Faecalibaculum rodentium</name>
    <dbReference type="NCBI Taxonomy" id="1702221"/>
    <lineage>
        <taxon>Bacteria</taxon>
        <taxon>Bacillati</taxon>
        <taxon>Bacillota</taxon>
        <taxon>Erysipelotrichia</taxon>
        <taxon>Erysipelotrichales</taxon>
        <taxon>Erysipelotrichaceae</taxon>
        <taxon>Faecalibaculum</taxon>
    </lineage>
</organism>